<feature type="compositionally biased region" description="Polar residues" evidence="1">
    <location>
        <begin position="119"/>
        <end position="129"/>
    </location>
</feature>
<protein>
    <submittedName>
        <fullName evidence="2">Uncharacterized protein</fullName>
    </submittedName>
</protein>
<feature type="region of interest" description="Disordered" evidence="1">
    <location>
        <begin position="119"/>
        <end position="176"/>
    </location>
</feature>
<name>A0A6H1ZB95_9ZZZZ</name>
<accession>A0A6H1ZB95</accession>
<sequence>MSKEKLKTIDIKGKAYVTVNERVRYFNEAFPFGKITTDIISHTDGVILMKTTVTPDVEKPERFFTGLAYEKEGNSFINKTSYIENCESSSVGRALGFMGIGIETSIASAEEVRNAIHQQENASPATCSDTLKPPQPIKEKATTPEKTIENQTTIPHNAPKLPVKPPEPSKADKSTTTTLNAKFKALKAKLGEEDFNYLLRTSGLKSLKDIKTTLQAETIIKILEGVAKSSEEGR</sequence>
<dbReference type="EMBL" id="MT143981">
    <property type="protein sequence ID" value="QJA44808.1"/>
    <property type="molecule type" value="Genomic_DNA"/>
</dbReference>
<evidence type="ECO:0000313" key="2">
    <source>
        <dbReference type="EMBL" id="QJA44808.1"/>
    </source>
</evidence>
<proteinExistence type="predicted"/>
<evidence type="ECO:0000313" key="3">
    <source>
        <dbReference type="EMBL" id="QJH94127.1"/>
    </source>
</evidence>
<reference evidence="2" key="1">
    <citation type="submission" date="2020-03" db="EMBL/GenBank/DDBJ databases">
        <title>The deep terrestrial virosphere.</title>
        <authorList>
            <person name="Holmfeldt K."/>
            <person name="Nilsson E."/>
            <person name="Simone D."/>
            <person name="Lopez-Fernandez M."/>
            <person name="Wu X."/>
            <person name="de Brujin I."/>
            <person name="Lundin D."/>
            <person name="Andersson A."/>
            <person name="Bertilsson S."/>
            <person name="Dopson M."/>
        </authorList>
    </citation>
    <scope>NUCLEOTIDE SEQUENCE</scope>
    <source>
        <strain evidence="2">TM448A00151</strain>
        <strain evidence="3">TM448B00189</strain>
    </source>
</reference>
<dbReference type="AlphaFoldDB" id="A0A6H1ZB95"/>
<dbReference type="EMBL" id="MT144596">
    <property type="protein sequence ID" value="QJH94127.1"/>
    <property type="molecule type" value="Genomic_DNA"/>
</dbReference>
<evidence type="ECO:0000256" key="1">
    <source>
        <dbReference type="SAM" id="MobiDB-lite"/>
    </source>
</evidence>
<feature type="compositionally biased region" description="Basic and acidic residues" evidence="1">
    <location>
        <begin position="137"/>
        <end position="148"/>
    </location>
</feature>
<organism evidence="2">
    <name type="scientific">viral metagenome</name>
    <dbReference type="NCBI Taxonomy" id="1070528"/>
    <lineage>
        <taxon>unclassified sequences</taxon>
        <taxon>metagenomes</taxon>
        <taxon>organismal metagenomes</taxon>
    </lineage>
</organism>
<gene>
    <name evidence="2" type="ORF">TM448A00151_0007</name>
    <name evidence="3" type="ORF">TM448B00189_0020</name>
</gene>